<keyword evidence="6 12" id="KW-0408">Iron</keyword>
<comment type="function">
    <text evidence="12">Involved in coproporphyrin-dependent heme b biosynthesis. Catalyzes the decarboxylation of Fe-coproporphyrin III (coproheme) to heme b (protoheme IX), the last step of the pathway. The reaction occurs in a stepwise manner with a three-propionate intermediate.</text>
</comment>
<dbReference type="OrthoDB" id="9773646at2"/>
<dbReference type="GO" id="GO:0046872">
    <property type="term" value="F:metal ion binding"/>
    <property type="evidence" value="ECO:0007669"/>
    <property type="project" value="UniProtKB-KW"/>
</dbReference>
<evidence type="ECO:0000256" key="12">
    <source>
        <dbReference type="HAMAP-Rule" id="MF_01442"/>
    </source>
</evidence>
<comment type="cofactor">
    <cofactor evidence="12">
        <name>Fe-coproporphyrin III</name>
        <dbReference type="ChEBI" id="CHEBI:68438"/>
    </cofactor>
    <text evidence="12">Fe-coproporphyrin III acts as both substrate and redox cofactor.</text>
</comment>
<dbReference type="InterPro" id="IPR011008">
    <property type="entry name" value="Dimeric_a/b-barrel"/>
</dbReference>
<dbReference type="Proteomes" id="UP000030528">
    <property type="component" value="Unassembled WGS sequence"/>
</dbReference>
<evidence type="ECO:0000313" key="14">
    <source>
        <dbReference type="Proteomes" id="UP000030528"/>
    </source>
</evidence>
<dbReference type="EC" id="1.3.98.5" evidence="11 12"/>
<dbReference type="PANTHER" id="PTHR36843:SF1">
    <property type="entry name" value="COPROHEME DECARBOXYLASE"/>
    <property type="match status" value="1"/>
</dbReference>
<dbReference type="PANTHER" id="PTHR36843">
    <property type="entry name" value="HEME-DEPENDENT PEROXIDASE YWFI-RELATED"/>
    <property type="match status" value="1"/>
</dbReference>
<dbReference type="NCBIfam" id="NF008913">
    <property type="entry name" value="PRK12276.1"/>
    <property type="match status" value="1"/>
</dbReference>
<feature type="binding site" evidence="12">
    <location>
        <position position="183"/>
    </location>
    <ligand>
        <name>Fe-coproporphyrin III</name>
        <dbReference type="ChEBI" id="CHEBI:68438"/>
    </ligand>
</feature>
<keyword evidence="14" id="KW-1185">Reference proteome</keyword>
<evidence type="ECO:0000256" key="4">
    <source>
        <dbReference type="ARBA" id="ARBA00022723"/>
    </source>
</evidence>
<dbReference type="InterPro" id="IPR010644">
    <property type="entry name" value="ChdC/CLD"/>
</dbReference>
<dbReference type="eggNOG" id="COG3253">
    <property type="taxonomic scope" value="Bacteria"/>
</dbReference>
<feature type="binding site" evidence="12">
    <location>
        <position position="129"/>
    </location>
    <ligand>
        <name>Fe-coproporphyrin III</name>
        <dbReference type="ChEBI" id="CHEBI:68438"/>
    </ligand>
</feature>
<dbReference type="InterPro" id="IPR031332">
    <property type="entry name" value="CHDC"/>
</dbReference>
<feature type="active site" evidence="12">
    <location>
        <position position="143"/>
    </location>
</feature>
<keyword evidence="13" id="KW-0575">Peroxidase</keyword>
<dbReference type="GO" id="GO:0020037">
    <property type="term" value="F:heme binding"/>
    <property type="evidence" value="ECO:0007669"/>
    <property type="project" value="InterPro"/>
</dbReference>
<evidence type="ECO:0000256" key="7">
    <source>
        <dbReference type="ARBA" id="ARBA00023133"/>
    </source>
</evidence>
<gene>
    <name evidence="12" type="primary">chdC</name>
    <name evidence="13" type="ORF">N781_01205</name>
</gene>
<dbReference type="RefSeq" id="WP_026799058.1">
    <property type="nucleotide sequence ID" value="NZ_AULI01000001.1"/>
</dbReference>
<dbReference type="Pfam" id="PF06778">
    <property type="entry name" value="Chlor_dismutase"/>
    <property type="match status" value="1"/>
</dbReference>
<accession>A0A0A5GRG7</accession>
<evidence type="ECO:0000256" key="1">
    <source>
        <dbReference type="ARBA" id="ARBA00009276"/>
    </source>
</evidence>
<name>A0A0A5GRG7_9BACI</name>
<dbReference type="HAMAP" id="MF_01442">
    <property type="entry name" value="Coproheme_decarbox_1"/>
    <property type="match status" value="1"/>
</dbReference>
<organism evidence="13 14">
    <name type="scientific">Pontibacillus halophilus JSM 076056 = DSM 19796</name>
    <dbReference type="NCBI Taxonomy" id="1385510"/>
    <lineage>
        <taxon>Bacteria</taxon>
        <taxon>Bacillati</taxon>
        <taxon>Bacillota</taxon>
        <taxon>Bacilli</taxon>
        <taxon>Bacillales</taxon>
        <taxon>Bacillaceae</taxon>
        <taxon>Pontibacillus</taxon>
    </lineage>
</organism>
<evidence type="ECO:0000256" key="8">
    <source>
        <dbReference type="ARBA" id="ARBA00029882"/>
    </source>
</evidence>
<comment type="catalytic activity">
    <reaction evidence="10">
        <text>Fe-coproporphyrin III + 2 H2O2 + 2 H(+) = heme b + 2 CO2 + 4 H2O</text>
        <dbReference type="Rhea" id="RHEA:56516"/>
        <dbReference type="ChEBI" id="CHEBI:15377"/>
        <dbReference type="ChEBI" id="CHEBI:15378"/>
        <dbReference type="ChEBI" id="CHEBI:16240"/>
        <dbReference type="ChEBI" id="CHEBI:16526"/>
        <dbReference type="ChEBI" id="CHEBI:60344"/>
        <dbReference type="ChEBI" id="CHEBI:68438"/>
        <dbReference type="EC" id="1.3.98.5"/>
    </reaction>
    <physiologicalReaction direction="left-to-right" evidence="10">
        <dbReference type="Rhea" id="RHEA:56517"/>
    </physiologicalReaction>
</comment>
<comment type="catalytic activity">
    <reaction evidence="12">
        <text>Fe-coproporphyrin III + H2O2 + H(+) = harderoheme III + CO2 + 2 H2O</text>
        <dbReference type="Rhea" id="RHEA:57940"/>
        <dbReference type="ChEBI" id="CHEBI:15377"/>
        <dbReference type="ChEBI" id="CHEBI:15378"/>
        <dbReference type="ChEBI" id="CHEBI:16240"/>
        <dbReference type="ChEBI" id="CHEBI:16526"/>
        <dbReference type="ChEBI" id="CHEBI:68438"/>
        <dbReference type="ChEBI" id="CHEBI:142463"/>
    </reaction>
</comment>
<dbReference type="GO" id="GO:0006785">
    <property type="term" value="P:heme B biosynthetic process"/>
    <property type="evidence" value="ECO:0007669"/>
    <property type="project" value="UniProtKB-UniRule"/>
</dbReference>
<evidence type="ECO:0000256" key="9">
    <source>
        <dbReference type="ARBA" id="ARBA00030236"/>
    </source>
</evidence>
<dbReference type="EMBL" id="AVPE01000001">
    <property type="protein sequence ID" value="KGX93843.1"/>
    <property type="molecule type" value="Genomic_DNA"/>
</dbReference>
<sequence>MPEAVTTLDGWYCLHDLRKIDWTAWKKASSDERETALAELNQLLDKWNLTEQNKEGSHALYTIVGQKADLIMMILRPTMDELNEVETELNKTKFAEFTVPAYSYVSVVELSSYLAKGKDPDTDPELQARLKPTLPKWDYICFYPMDKRRQGNDNWYTLPMEERGKLMYSHGMIGRKYAGKVRQIITGSVGFDDWEWGVTLFAHDVLQFKKLVYEMRFDEVSARYGEFGSFYVGNLLKQEELPKFLHVNE</sequence>
<dbReference type="Gene3D" id="3.30.70.1030">
    <property type="entry name" value="Apc35880, domain 1"/>
    <property type="match status" value="2"/>
</dbReference>
<feature type="binding site" evidence="12">
    <location>
        <position position="221"/>
    </location>
    <ligand>
        <name>Fe-coproporphyrin III</name>
        <dbReference type="ChEBI" id="CHEBI:68438"/>
    </ligand>
</feature>
<evidence type="ECO:0000256" key="3">
    <source>
        <dbReference type="ARBA" id="ARBA00022617"/>
    </source>
</evidence>
<dbReference type="STRING" id="1385510.GCA_000425205_00237"/>
<comment type="caution">
    <text evidence="13">The sequence shown here is derived from an EMBL/GenBank/DDBJ whole genome shotgun (WGS) entry which is preliminary data.</text>
</comment>
<dbReference type="AlphaFoldDB" id="A0A0A5GRG7"/>
<protein>
    <recommendedName>
        <fullName evidence="2 12">Coproheme decarboxylase</fullName>
        <ecNumber evidence="11 12">1.3.98.5</ecNumber>
    </recommendedName>
    <alternativeName>
        <fullName evidence="8 12">Coproheme III oxidative decarboxylase</fullName>
    </alternativeName>
    <alternativeName>
        <fullName evidence="9 12">Hydrogen peroxide-dependent heme synthase</fullName>
    </alternativeName>
</protein>
<evidence type="ECO:0000256" key="11">
    <source>
        <dbReference type="ARBA" id="ARBA00050019"/>
    </source>
</evidence>
<dbReference type="GO" id="GO:0016634">
    <property type="term" value="F:oxidoreductase activity, acting on the CH-CH group of donors, oxygen as acceptor"/>
    <property type="evidence" value="ECO:0007669"/>
    <property type="project" value="UniProtKB-UniRule"/>
</dbReference>
<keyword evidence="4 12" id="KW-0479">Metal-binding</keyword>
<proteinExistence type="inferred from homology"/>
<comment type="catalytic activity">
    <reaction evidence="12">
        <text>harderoheme III + H2O2 + H(+) = heme b + CO2 + 2 H2O</text>
        <dbReference type="Rhea" id="RHEA:57944"/>
        <dbReference type="ChEBI" id="CHEBI:15377"/>
        <dbReference type="ChEBI" id="CHEBI:15378"/>
        <dbReference type="ChEBI" id="CHEBI:16240"/>
        <dbReference type="ChEBI" id="CHEBI:16526"/>
        <dbReference type="ChEBI" id="CHEBI:60344"/>
        <dbReference type="ChEBI" id="CHEBI:142463"/>
    </reaction>
</comment>
<reference evidence="13 14" key="1">
    <citation type="submission" date="2013-08" db="EMBL/GenBank/DDBJ databases">
        <authorList>
            <person name="Huang J."/>
            <person name="Wang G."/>
        </authorList>
    </citation>
    <scope>NUCLEOTIDE SEQUENCE [LARGE SCALE GENOMIC DNA]</scope>
    <source>
        <strain evidence="13 14">JSM 076056</strain>
    </source>
</reference>
<comment type="pathway">
    <text evidence="12">Porphyrin-containing compound metabolism; protoheme biosynthesis.</text>
</comment>
<feature type="binding site" evidence="12">
    <location>
        <begin position="143"/>
        <end position="147"/>
    </location>
    <ligand>
        <name>Fe-coproporphyrin III</name>
        <dbReference type="ChEBI" id="CHEBI:68438"/>
    </ligand>
</feature>
<keyword evidence="7 12" id="KW-0350">Heme biosynthesis</keyword>
<dbReference type="GO" id="GO:0004601">
    <property type="term" value="F:peroxidase activity"/>
    <property type="evidence" value="ECO:0007669"/>
    <property type="project" value="UniProtKB-KW"/>
</dbReference>
<evidence type="ECO:0000256" key="6">
    <source>
        <dbReference type="ARBA" id="ARBA00023004"/>
    </source>
</evidence>
<keyword evidence="5 12" id="KW-0560">Oxidoreductase</keyword>
<comment type="similarity">
    <text evidence="1 12">Belongs to the ChdC family. Type 1 subfamily.</text>
</comment>
<keyword evidence="3 12" id="KW-0349">Heme</keyword>
<evidence type="ECO:0000256" key="10">
    <source>
        <dbReference type="ARBA" id="ARBA00049896"/>
    </source>
</evidence>
<evidence type="ECO:0000256" key="2">
    <source>
        <dbReference type="ARBA" id="ARBA00014413"/>
    </source>
</evidence>
<evidence type="ECO:0000256" key="5">
    <source>
        <dbReference type="ARBA" id="ARBA00023002"/>
    </source>
</evidence>
<feature type="binding site" description="axial binding residue" evidence="12">
    <location>
        <position position="170"/>
    </location>
    <ligand>
        <name>Fe-coproporphyrin III</name>
        <dbReference type="ChEBI" id="CHEBI:68438"/>
    </ligand>
    <ligandPart>
        <name>Fe</name>
        <dbReference type="ChEBI" id="CHEBI:18248"/>
    </ligandPart>
</feature>
<evidence type="ECO:0000313" key="13">
    <source>
        <dbReference type="EMBL" id="KGX93843.1"/>
    </source>
</evidence>
<dbReference type="SUPFAM" id="SSF54909">
    <property type="entry name" value="Dimeric alpha+beta barrel"/>
    <property type="match status" value="1"/>
</dbReference>